<keyword evidence="2" id="KW-1185">Reference proteome</keyword>
<reference evidence="1 2" key="1">
    <citation type="journal article" date="2006" name="Nature">
        <title>Global trends of whole-genome duplications revealed by the ciliate Paramecium tetraurelia.</title>
        <authorList>
            <consortium name="Genoscope"/>
            <person name="Aury J.-M."/>
            <person name="Jaillon O."/>
            <person name="Duret L."/>
            <person name="Noel B."/>
            <person name="Jubin C."/>
            <person name="Porcel B.M."/>
            <person name="Segurens B."/>
            <person name="Daubin V."/>
            <person name="Anthouard V."/>
            <person name="Aiach N."/>
            <person name="Arnaiz O."/>
            <person name="Billaut A."/>
            <person name="Beisson J."/>
            <person name="Blanc I."/>
            <person name="Bouhouche K."/>
            <person name="Camara F."/>
            <person name="Duharcourt S."/>
            <person name="Guigo R."/>
            <person name="Gogendeau D."/>
            <person name="Katinka M."/>
            <person name="Keller A.-M."/>
            <person name="Kissmehl R."/>
            <person name="Klotz C."/>
            <person name="Koll F."/>
            <person name="Le Moue A."/>
            <person name="Lepere C."/>
            <person name="Malinsky S."/>
            <person name="Nowacki M."/>
            <person name="Nowak J.K."/>
            <person name="Plattner H."/>
            <person name="Poulain J."/>
            <person name="Ruiz F."/>
            <person name="Serrano V."/>
            <person name="Zagulski M."/>
            <person name="Dessen P."/>
            <person name="Betermier M."/>
            <person name="Weissenbach J."/>
            <person name="Scarpelli C."/>
            <person name="Schachter V."/>
            <person name="Sperling L."/>
            <person name="Meyer E."/>
            <person name="Cohen J."/>
            <person name="Wincker P."/>
        </authorList>
    </citation>
    <scope>NUCLEOTIDE SEQUENCE [LARGE SCALE GENOMIC DNA]</scope>
    <source>
        <strain evidence="1 2">Stock d4-2</strain>
    </source>
</reference>
<dbReference type="Proteomes" id="UP000000600">
    <property type="component" value="Unassembled WGS sequence"/>
</dbReference>
<name>A0DNB4_PARTE</name>
<dbReference type="KEGG" id="ptm:GSPATT00039689001"/>
<dbReference type="GeneID" id="5037713"/>
<gene>
    <name evidence="1" type="ORF">GSPATT00039689001</name>
</gene>
<dbReference type="AlphaFoldDB" id="A0DNB4"/>
<accession>A0DNB4</accession>
<dbReference type="InParanoid" id="A0DNB4"/>
<dbReference type="EMBL" id="CT868513">
    <property type="protein sequence ID" value="CAK84531.1"/>
    <property type="molecule type" value="Genomic_DNA"/>
</dbReference>
<evidence type="ECO:0000313" key="1">
    <source>
        <dbReference type="EMBL" id="CAK84531.1"/>
    </source>
</evidence>
<evidence type="ECO:0000313" key="2">
    <source>
        <dbReference type="Proteomes" id="UP000000600"/>
    </source>
</evidence>
<protein>
    <submittedName>
        <fullName evidence="1">Uncharacterized protein</fullName>
    </submittedName>
</protein>
<organism evidence="1 2">
    <name type="scientific">Paramecium tetraurelia</name>
    <dbReference type="NCBI Taxonomy" id="5888"/>
    <lineage>
        <taxon>Eukaryota</taxon>
        <taxon>Sar</taxon>
        <taxon>Alveolata</taxon>
        <taxon>Ciliophora</taxon>
        <taxon>Intramacronucleata</taxon>
        <taxon>Oligohymenophorea</taxon>
        <taxon>Peniculida</taxon>
        <taxon>Parameciidae</taxon>
        <taxon>Paramecium</taxon>
    </lineage>
</organism>
<sequence length="80" mass="9161">MLIIYYFVLKISNVDGVFKDGNNYTIISNPFSNVYTLELFNQDEFHLNGGIFAMRQFDSQILQALLFVAIVVMSIDEMLG</sequence>
<dbReference type="HOGENOM" id="CLU_2594964_0_0_1"/>
<dbReference type="RefSeq" id="XP_001451928.1">
    <property type="nucleotide sequence ID" value="XM_001451891.1"/>
</dbReference>
<proteinExistence type="predicted"/>